<protein>
    <submittedName>
        <fullName evidence="1">Uncharacterized protein</fullName>
    </submittedName>
</protein>
<reference evidence="1" key="2">
    <citation type="journal article" date="2015" name="Fish Shellfish Immunol.">
        <title>Early steps in the European eel (Anguilla anguilla)-Vibrio vulnificus interaction in the gills: Role of the RtxA13 toxin.</title>
        <authorList>
            <person name="Callol A."/>
            <person name="Pajuelo D."/>
            <person name="Ebbesson L."/>
            <person name="Teles M."/>
            <person name="MacKenzie S."/>
            <person name="Amaro C."/>
        </authorList>
    </citation>
    <scope>NUCLEOTIDE SEQUENCE</scope>
</reference>
<reference evidence="1" key="1">
    <citation type="submission" date="2014-11" db="EMBL/GenBank/DDBJ databases">
        <authorList>
            <person name="Amaro Gonzalez C."/>
        </authorList>
    </citation>
    <scope>NUCLEOTIDE SEQUENCE</scope>
</reference>
<evidence type="ECO:0000313" key="1">
    <source>
        <dbReference type="EMBL" id="JAH77577.1"/>
    </source>
</evidence>
<dbReference type="EMBL" id="GBXM01031000">
    <property type="protein sequence ID" value="JAH77577.1"/>
    <property type="molecule type" value="Transcribed_RNA"/>
</dbReference>
<dbReference type="AlphaFoldDB" id="A0A0E9VHM7"/>
<name>A0A0E9VHM7_ANGAN</name>
<accession>A0A0E9VHM7</accession>
<organism evidence="1">
    <name type="scientific">Anguilla anguilla</name>
    <name type="common">European freshwater eel</name>
    <name type="synonym">Muraena anguilla</name>
    <dbReference type="NCBI Taxonomy" id="7936"/>
    <lineage>
        <taxon>Eukaryota</taxon>
        <taxon>Metazoa</taxon>
        <taxon>Chordata</taxon>
        <taxon>Craniata</taxon>
        <taxon>Vertebrata</taxon>
        <taxon>Euteleostomi</taxon>
        <taxon>Actinopterygii</taxon>
        <taxon>Neopterygii</taxon>
        <taxon>Teleostei</taxon>
        <taxon>Anguilliformes</taxon>
        <taxon>Anguillidae</taxon>
        <taxon>Anguilla</taxon>
    </lineage>
</organism>
<sequence length="23" mass="2722">MLVLILYFALCLFAYMISLNITR</sequence>
<proteinExistence type="predicted"/>